<sequence length="101" mass="11199">MDTTSKHKLLSTCMSDQSFTREPFRRWKHCRGCIDNGGDLLLMLDEPTGDCFLLRLITGSRQSKILLPPLRQPAKSVGAFGVLGSTASFTVEAQARWRGEG</sequence>
<dbReference type="Proteomes" id="UP000006591">
    <property type="component" value="Chromosome 8"/>
</dbReference>
<evidence type="ECO:0000313" key="1">
    <source>
        <dbReference type="EnsemblPlants" id="ONIVA08G18140.1"/>
    </source>
</evidence>
<dbReference type="EnsemblPlants" id="ONIVA08G18140.1">
    <property type="protein sequence ID" value="ONIVA08G18140.1"/>
    <property type="gene ID" value="ONIVA08G18140"/>
</dbReference>
<proteinExistence type="predicted"/>
<accession>A0A0E0ICP3</accession>
<organism evidence="1">
    <name type="scientific">Oryza nivara</name>
    <name type="common">Indian wild rice</name>
    <name type="synonym">Oryza sativa f. spontanea</name>
    <dbReference type="NCBI Taxonomy" id="4536"/>
    <lineage>
        <taxon>Eukaryota</taxon>
        <taxon>Viridiplantae</taxon>
        <taxon>Streptophyta</taxon>
        <taxon>Embryophyta</taxon>
        <taxon>Tracheophyta</taxon>
        <taxon>Spermatophyta</taxon>
        <taxon>Magnoliopsida</taxon>
        <taxon>Liliopsida</taxon>
        <taxon>Poales</taxon>
        <taxon>Poaceae</taxon>
        <taxon>BOP clade</taxon>
        <taxon>Oryzoideae</taxon>
        <taxon>Oryzeae</taxon>
        <taxon>Oryzinae</taxon>
        <taxon>Oryza</taxon>
    </lineage>
</organism>
<reference evidence="1" key="1">
    <citation type="submission" date="2015-04" db="UniProtKB">
        <authorList>
            <consortium name="EnsemblPlants"/>
        </authorList>
    </citation>
    <scope>IDENTIFICATION</scope>
    <source>
        <strain evidence="1">SL10</strain>
    </source>
</reference>
<dbReference type="Gramene" id="ONIVA08G18140.1">
    <property type="protein sequence ID" value="ONIVA08G18140.1"/>
    <property type="gene ID" value="ONIVA08G18140"/>
</dbReference>
<evidence type="ECO:0000313" key="2">
    <source>
        <dbReference type="Proteomes" id="UP000006591"/>
    </source>
</evidence>
<dbReference type="AlphaFoldDB" id="A0A0E0ICP3"/>
<name>A0A0E0ICP3_ORYNI</name>
<keyword evidence="2" id="KW-1185">Reference proteome</keyword>
<reference evidence="1" key="2">
    <citation type="submission" date="2018-04" db="EMBL/GenBank/DDBJ databases">
        <title>OnivRS2 (Oryza nivara Reference Sequence Version 2).</title>
        <authorList>
            <person name="Zhang J."/>
            <person name="Kudrna D."/>
            <person name="Lee S."/>
            <person name="Talag J."/>
            <person name="Rajasekar S."/>
            <person name="Welchert J."/>
            <person name="Hsing Y.-I."/>
            <person name="Wing R.A."/>
        </authorList>
    </citation>
    <scope>NUCLEOTIDE SEQUENCE [LARGE SCALE GENOMIC DNA]</scope>
    <source>
        <strain evidence="1">SL10</strain>
    </source>
</reference>
<protein>
    <submittedName>
        <fullName evidence="1">Uncharacterized protein</fullName>
    </submittedName>
</protein>
<dbReference type="HOGENOM" id="CLU_2296257_0_0_1"/>